<sequence length="270" mass="29232">MPDQCDFIVVNRKLVSGGSILVLWLTVALVAVVVMEDMNEAGLTLTLLEHALGQRRENPLSRTIVAIFWCSFNIRLFLLPTAVAITTTAVLLIASPTATNILMNGLVITVLTTLDDVLAQLLPQSLIGRAEQVLAAPFASAASRAASQGSWRSGHKLAAVFTSGGIPVFLVHMDFMLGLPMLNTAHGAGRLCTAIPQCLMRAWVFCCVAITLSRPVTHFYRSSLLSYLLPFCSQERAKAIDLVLVPLLVFFVFVLVLGLGVIIHTIPIHM</sequence>
<gene>
    <name evidence="2" type="ORF">ACAT0790_LOCUS8876</name>
</gene>
<protein>
    <submittedName>
        <fullName evidence="2">Uncharacterized protein</fullName>
    </submittedName>
</protein>
<proteinExistence type="predicted"/>
<reference evidence="2" key="1">
    <citation type="submission" date="2021-01" db="EMBL/GenBank/DDBJ databases">
        <authorList>
            <person name="Corre E."/>
            <person name="Pelletier E."/>
            <person name="Niang G."/>
            <person name="Scheremetjew M."/>
            <person name="Finn R."/>
            <person name="Kale V."/>
            <person name="Holt S."/>
            <person name="Cochrane G."/>
            <person name="Meng A."/>
            <person name="Brown T."/>
            <person name="Cohen L."/>
        </authorList>
    </citation>
    <scope>NUCLEOTIDE SEQUENCE</scope>
    <source>
        <strain evidence="2">OF101</strain>
    </source>
</reference>
<name>A0A7S1LJ65_ALECA</name>
<evidence type="ECO:0000313" key="2">
    <source>
        <dbReference type="EMBL" id="CAD9104126.1"/>
    </source>
</evidence>
<feature type="transmembrane region" description="Helical" evidence="1">
    <location>
        <begin position="242"/>
        <end position="266"/>
    </location>
</feature>
<feature type="transmembrane region" description="Helical" evidence="1">
    <location>
        <begin position="14"/>
        <end position="35"/>
    </location>
</feature>
<dbReference type="EMBL" id="HBGE01015013">
    <property type="protein sequence ID" value="CAD9104126.1"/>
    <property type="molecule type" value="Transcribed_RNA"/>
</dbReference>
<keyword evidence="1" id="KW-0472">Membrane</keyword>
<keyword evidence="1" id="KW-0812">Transmembrane</keyword>
<feature type="transmembrane region" description="Helical" evidence="1">
    <location>
        <begin position="64"/>
        <end position="95"/>
    </location>
</feature>
<evidence type="ECO:0000256" key="1">
    <source>
        <dbReference type="SAM" id="Phobius"/>
    </source>
</evidence>
<feature type="transmembrane region" description="Helical" evidence="1">
    <location>
        <begin position="157"/>
        <end position="182"/>
    </location>
</feature>
<accession>A0A7S1LJ65</accession>
<feature type="transmembrane region" description="Helical" evidence="1">
    <location>
        <begin position="101"/>
        <end position="122"/>
    </location>
</feature>
<organism evidence="2">
    <name type="scientific">Alexandrium catenella</name>
    <name type="common">Red tide dinoflagellate</name>
    <name type="synonym">Gonyaulax catenella</name>
    <dbReference type="NCBI Taxonomy" id="2925"/>
    <lineage>
        <taxon>Eukaryota</taxon>
        <taxon>Sar</taxon>
        <taxon>Alveolata</taxon>
        <taxon>Dinophyceae</taxon>
        <taxon>Gonyaulacales</taxon>
        <taxon>Pyrocystaceae</taxon>
        <taxon>Alexandrium</taxon>
    </lineage>
</organism>
<keyword evidence="1" id="KW-1133">Transmembrane helix</keyword>
<dbReference type="AlphaFoldDB" id="A0A7S1LJ65"/>